<evidence type="ECO:0000256" key="2">
    <source>
        <dbReference type="ARBA" id="ARBA00001946"/>
    </source>
</evidence>
<dbReference type="PANTHER" id="PTHR11839">
    <property type="entry name" value="UDP/ADP-SUGAR PYROPHOSPHATASE"/>
    <property type="match status" value="1"/>
</dbReference>
<evidence type="ECO:0000256" key="1">
    <source>
        <dbReference type="ARBA" id="ARBA00000847"/>
    </source>
</evidence>
<gene>
    <name evidence="9" type="ORF">AVDCRST_MAG18-396</name>
</gene>
<dbReference type="GO" id="GO:0005829">
    <property type="term" value="C:cytosol"/>
    <property type="evidence" value="ECO:0007669"/>
    <property type="project" value="TreeGrafter"/>
</dbReference>
<dbReference type="InterPro" id="IPR015797">
    <property type="entry name" value="NUDIX_hydrolase-like_dom_sf"/>
</dbReference>
<reference evidence="9" key="1">
    <citation type="submission" date="2020-02" db="EMBL/GenBank/DDBJ databases">
        <authorList>
            <person name="Meier V. D."/>
        </authorList>
    </citation>
    <scope>NUCLEOTIDE SEQUENCE</scope>
    <source>
        <strain evidence="9">AVDCRST_MAG18</strain>
    </source>
</reference>
<evidence type="ECO:0000256" key="3">
    <source>
        <dbReference type="ARBA" id="ARBA00007275"/>
    </source>
</evidence>
<evidence type="ECO:0000256" key="6">
    <source>
        <dbReference type="ARBA" id="ARBA00032162"/>
    </source>
</evidence>
<dbReference type="GO" id="GO:0016787">
    <property type="term" value="F:hydrolase activity"/>
    <property type="evidence" value="ECO:0007669"/>
    <property type="project" value="UniProtKB-KW"/>
</dbReference>
<protein>
    <recommendedName>
        <fullName evidence="4">GDP-mannose pyrophosphatase</fullName>
    </recommendedName>
    <alternativeName>
        <fullName evidence="6">GDP-mannose hydrolase</fullName>
    </alternativeName>
    <alternativeName>
        <fullName evidence="7">GDPMK</fullName>
    </alternativeName>
</protein>
<dbReference type="AlphaFoldDB" id="A0A6J4UL57"/>
<dbReference type="PANTHER" id="PTHR11839:SF18">
    <property type="entry name" value="NUDIX HYDROLASE DOMAIN-CONTAINING PROTEIN"/>
    <property type="match status" value="1"/>
</dbReference>
<feature type="domain" description="Nudix hydrolase" evidence="8">
    <location>
        <begin position="44"/>
        <end position="173"/>
    </location>
</feature>
<dbReference type="GO" id="GO:0019693">
    <property type="term" value="P:ribose phosphate metabolic process"/>
    <property type="evidence" value="ECO:0007669"/>
    <property type="project" value="TreeGrafter"/>
</dbReference>
<comment type="catalytic activity">
    <reaction evidence="1">
        <text>GDP-alpha-D-mannose + H2O = alpha-D-mannose 1-phosphate + GMP + 2 H(+)</text>
        <dbReference type="Rhea" id="RHEA:27978"/>
        <dbReference type="ChEBI" id="CHEBI:15377"/>
        <dbReference type="ChEBI" id="CHEBI:15378"/>
        <dbReference type="ChEBI" id="CHEBI:57527"/>
        <dbReference type="ChEBI" id="CHEBI:58115"/>
        <dbReference type="ChEBI" id="CHEBI:58409"/>
    </reaction>
</comment>
<evidence type="ECO:0000259" key="8">
    <source>
        <dbReference type="PROSITE" id="PS51462"/>
    </source>
</evidence>
<organism evidence="9">
    <name type="scientific">uncultured Thermomicrobiales bacterium</name>
    <dbReference type="NCBI Taxonomy" id="1645740"/>
    <lineage>
        <taxon>Bacteria</taxon>
        <taxon>Pseudomonadati</taxon>
        <taxon>Thermomicrobiota</taxon>
        <taxon>Thermomicrobia</taxon>
        <taxon>Thermomicrobiales</taxon>
        <taxon>environmental samples</taxon>
    </lineage>
</organism>
<name>A0A6J4UL57_9BACT</name>
<evidence type="ECO:0000256" key="7">
    <source>
        <dbReference type="ARBA" id="ARBA00032272"/>
    </source>
</evidence>
<dbReference type="FunFam" id="3.90.79.10:FF:000024">
    <property type="entry name" value="ADP-ribose pyrophosphatase"/>
    <property type="match status" value="1"/>
</dbReference>
<evidence type="ECO:0000256" key="4">
    <source>
        <dbReference type="ARBA" id="ARBA00016377"/>
    </source>
</evidence>
<accession>A0A6J4UL57</accession>
<dbReference type="Gene3D" id="3.90.79.10">
    <property type="entry name" value="Nucleoside Triphosphate Pyrophosphohydrolase"/>
    <property type="match status" value="1"/>
</dbReference>
<sequence length="186" mass="19983">MGGGQPGSEEIVRSETIYAGKLLTLRRDQVRLESGREATREVVLHPGAVAVVPLLPNGRVVMVRQYRHAAGRALLEIPAGTLDQQGESAEDAVARELQEETGYRAAHLAPLVTFYTAPGFCTERISLFLATGLTRGEQTMMDDEAIMIEEIALADLPALIARGEIADAKTLTGLLLAQNHRSPVGA</sequence>
<dbReference type="EMBL" id="CADCWN010000026">
    <property type="protein sequence ID" value="CAA9552048.1"/>
    <property type="molecule type" value="Genomic_DNA"/>
</dbReference>
<dbReference type="SUPFAM" id="SSF55811">
    <property type="entry name" value="Nudix"/>
    <property type="match status" value="1"/>
</dbReference>
<keyword evidence="5 9" id="KW-0378">Hydrolase</keyword>
<dbReference type="Pfam" id="PF00293">
    <property type="entry name" value="NUDIX"/>
    <property type="match status" value="1"/>
</dbReference>
<proteinExistence type="inferred from homology"/>
<comment type="cofactor">
    <cofactor evidence="2">
        <name>Mg(2+)</name>
        <dbReference type="ChEBI" id="CHEBI:18420"/>
    </cofactor>
</comment>
<dbReference type="GO" id="GO:0006753">
    <property type="term" value="P:nucleoside phosphate metabolic process"/>
    <property type="evidence" value="ECO:0007669"/>
    <property type="project" value="TreeGrafter"/>
</dbReference>
<evidence type="ECO:0000256" key="5">
    <source>
        <dbReference type="ARBA" id="ARBA00022801"/>
    </source>
</evidence>
<dbReference type="PROSITE" id="PS51462">
    <property type="entry name" value="NUDIX"/>
    <property type="match status" value="1"/>
</dbReference>
<comment type="similarity">
    <text evidence="3">Belongs to the Nudix hydrolase family. NudK subfamily.</text>
</comment>
<evidence type="ECO:0000313" key="9">
    <source>
        <dbReference type="EMBL" id="CAA9552048.1"/>
    </source>
</evidence>
<dbReference type="InterPro" id="IPR000086">
    <property type="entry name" value="NUDIX_hydrolase_dom"/>
</dbReference>